<name>A0AA43TR83_9LECA</name>
<dbReference type="Pfam" id="PF10309">
    <property type="entry name" value="NCBP3"/>
    <property type="match status" value="1"/>
</dbReference>
<dbReference type="PANTHER" id="PTHR16291">
    <property type="entry name" value="NUCLEAR CAP-BINDING PROTEIN SUBUNIT 3"/>
    <property type="match status" value="1"/>
</dbReference>
<dbReference type="EMBL" id="JAPUFD010000007">
    <property type="protein sequence ID" value="MDI1488446.1"/>
    <property type="molecule type" value="Genomic_DNA"/>
</dbReference>
<feature type="compositionally biased region" description="Basic and acidic residues" evidence="1">
    <location>
        <begin position="164"/>
        <end position="175"/>
    </location>
</feature>
<evidence type="ECO:0000256" key="1">
    <source>
        <dbReference type="SAM" id="MobiDB-lite"/>
    </source>
</evidence>
<comment type="caution">
    <text evidence="2">The sequence shown here is derived from an EMBL/GenBank/DDBJ whole genome shotgun (WGS) entry which is preliminary data.</text>
</comment>
<accession>A0AA43TR83</accession>
<feature type="compositionally biased region" description="Basic and acidic residues" evidence="1">
    <location>
        <begin position="355"/>
        <end position="364"/>
    </location>
</feature>
<feature type="compositionally biased region" description="Polar residues" evidence="1">
    <location>
        <begin position="369"/>
        <end position="379"/>
    </location>
</feature>
<dbReference type="GO" id="GO:0003729">
    <property type="term" value="F:mRNA binding"/>
    <property type="evidence" value="ECO:0007669"/>
    <property type="project" value="InterPro"/>
</dbReference>
<feature type="region of interest" description="Disordered" evidence="1">
    <location>
        <begin position="212"/>
        <end position="266"/>
    </location>
</feature>
<dbReference type="GO" id="GO:0000340">
    <property type="term" value="F:RNA 7-methylguanosine cap binding"/>
    <property type="evidence" value="ECO:0007669"/>
    <property type="project" value="InterPro"/>
</dbReference>
<proteinExistence type="predicted"/>
<organism evidence="2 3">
    <name type="scientific">Ramalina farinacea</name>
    <dbReference type="NCBI Taxonomy" id="258253"/>
    <lineage>
        <taxon>Eukaryota</taxon>
        <taxon>Fungi</taxon>
        <taxon>Dikarya</taxon>
        <taxon>Ascomycota</taxon>
        <taxon>Pezizomycotina</taxon>
        <taxon>Lecanoromycetes</taxon>
        <taxon>OSLEUM clade</taxon>
        <taxon>Lecanoromycetidae</taxon>
        <taxon>Lecanorales</taxon>
        <taxon>Lecanorineae</taxon>
        <taxon>Ramalinaceae</taxon>
        <taxon>Ramalina</taxon>
    </lineage>
</organism>
<evidence type="ECO:0000313" key="3">
    <source>
        <dbReference type="Proteomes" id="UP001161017"/>
    </source>
</evidence>
<sequence length="440" mass="49303">MDMDMDIDMDVDFASEVGVPSTPPSLPHPLIGLHSITPAVVPDRKDIASNKVYIRGLDELTTEDIRSFAIEHFAIPPERVEWIDDTSANLVFSAASTASDALRRLTSPEADLPIGLSEVDLRPATSASSHPHVTLQVRIALVTDRKRARAHETSRFYLLHPECDPREQRRRDQRSNGDNSGYRKRRYSHEEDSRRRRRDLLEGFHELMYDDRDAVGAQDTATSSPAKDRRSEIESRLLPRDRSASPRGRGECDRSRHRRRSRFSGSRTRHCDLLVQHNGEKELFPHKARRGEGRDLVSNQMLATRLRKELFPNKNISTSHRRTDAFDAADETADLFAHKLAVPFLDGAMGDGDIADSHSTPDNKRSKRPMTSTKAQGHSSDVGLSIRGTSTMGYSIKGGASHKGTVQDLFPSKMNAGKELFAEKLVGRGGPRIRAEDLFN</sequence>
<feature type="region of interest" description="Disordered" evidence="1">
    <location>
        <begin position="164"/>
        <end position="195"/>
    </location>
</feature>
<keyword evidence="3" id="KW-1185">Reference proteome</keyword>
<feature type="region of interest" description="Disordered" evidence="1">
    <location>
        <begin position="352"/>
        <end position="386"/>
    </location>
</feature>
<dbReference type="InterPro" id="IPR019416">
    <property type="entry name" value="NCBP3"/>
</dbReference>
<reference evidence="2" key="1">
    <citation type="journal article" date="2023" name="Genome Biol. Evol.">
        <title>First Whole Genome Sequence and Flow Cytometry Genome Size Data for the Lichen-Forming Fungus Ramalina farinacea (Ascomycota).</title>
        <authorList>
            <person name="Llewellyn T."/>
            <person name="Mian S."/>
            <person name="Hill R."/>
            <person name="Leitch I.J."/>
            <person name="Gaya E."/>
        </authorList>
    </citation>
    <scope>NUCLEOTIDE SEQUENCE</scope>
    <source>
        <strain evidence="2">LIQ254RAFAR</strain>
    </source>
</reference>
<gene>
    <name evidence="2" type="ORF">OHK93_007721</name>
</gene>
<dbReference type="GO" id="GO:0005634">
    <property type="term" value="C:nucleus"/>
    <property type="evidence" value="ECO:0007669"/>
    <property type="project" value="TreeGrafter"/>
</dbReference>
<protein>
    <recommendedName>
        <fullName evidence="4">Nuclear cap-binding protein subunit 3</fullName>
    </recommendedName>
</protein>
<dbReference type="AlphaFoldDB" id="A0AA43TR83"/>
<evidence type="ECO:0000313" key="2">
    <source>
        <dbReference type="EMBL" id="MDI1488446.1"/>
    </source>
</evidence>
<dbReference type="PANTHER" id="PTHR16291:SF0">
    <property type="entry name" value="NUCLEAR CAP-BINDING PROTEIN SUBUNIT 3"/>
    <property type="match status" value="1"/>
</dbReference>
<dbReference type="Proteomes" id="UP001161017">
    <property type="component" value="Unassembled WGS sequence"/>
</dbReference>
<feature type="compositionally biased region" description="Basic and acidic residues" evidence="1">
    <location>
        <begin position="226"/>
        <end position="254"/>
    </location>
</feature>
<evidence type="ECO:0008006" key="4">
    <source>
        <dbReference type="Google" id="ProtNLM"/>
    </source>
</evidence>